<keyword evidence="3" id="KW-1185">Reference proteome</keyword>
<gene>
    <name evidence="2" type="ORF">KTN04_05115</name>
</gene>
<reference evidence="2 3" key="1">
    <citation type="submission" date="2021-06" db="EMBL/GenBank/DDBJ databases">
        <title>Bacterium isolated from marine sediment.</title>
        <authorList>
            <person name="Zhu K.-L."/>
            <person name="Du Z.-J."/>
            <person name="Liang Q.-Y."/>
        </authorList>
    </citation>
    <scope>NUCLEOTIDE SEQUENCE [LARGE SCALE GENOMIC DNA]</scope>
    <source>
        <strain evidence="2 3">A346</strain>
    </source>
</reference>
<comment type="caution">
    <text evidence="2">The sequence shown here is derived from an EMBL/GenBank/DDBJ whole genome shotgun (WGS) entry which is preliminary data.</text>
</comment>
<dbReference type="InterPro" id="IPR055776">
    <property type="entry name" value="DUF7352"/>
</dbReference>
<dbReference type="Pfam" id="PF24043">
    <property type="entry name" value="DUF7352"/>
    <property type="match status" value="1"/>
</dbReference>
<protein>
    <recommendedName>
        <fullName evidence="1">DUF7352 domain-containing protein</fullName>
    </recommendedName>
</protein>
<sequence length="111" mass="12668">MKAIHKYRLEASDSLNTLHLKHGYQVVRFEYLVAEKGLFMWVEEPLRADVPTCTAAFRVAMTGKPVAMDYEYMDTALDPFGPEAYHLFRVEVELAHASLSDDKPEMVHHAA</sequence>
<dbReference type="EMBL" id="JAHQZT010000005">
    <property type="protein sequence ID" value="MBV0932713.1"/>
    <property type="molecule type" value="Genomic_DNA"/>
</dbReference>
<name>A0ABS6M8U3_9GAMM</name>
<accession>A0ABS6M8U3</accession>
<dbReference type="Proteomes" id="UP000755551">
    <property type="component" value="Unassembled WGS sequence"/>
</dbReference>
<evidence type="ECO:0000313" key="3">
    <source>
        <dbReference type="Proteomes" id="UP000755551"/>
    </source>
</evidence>
<proteinExistence type="predicted"/>
<evidence type="ECO:0000313" key="2">
    <source>
        <dbReference type="EMBL" id="MBV0932713.1"/>
    </source>
</evidence>
<evidence type="ECO:0000259" key="1">
    <source>
        <dbReference type="Pfam" id="PF24043"/>
    </source>
</evidence>
<organism evidence="2 3">
    <name type="scientific">Marinobacterium weihaiense</name>
    <dbReference type="NCBI Taxonomy" id="2851016"/>
    <lineage>
        <taxon>Bacteria</taxon>
        <taxon>Pseudomonadati</taxon>
        <taxon>Pseudomonadota</taxon>
        <taxon>Gammaproteobacteria</taxon>
        <taxon>Oceanospirillales</taxon>
        <taxon>Oceanospirillaceae</taxon>
        <taxon>Marinobacterium</taxon>
    </lineage>
</organism>
<feature type="domain" description="DUF7352" evidence="1">
    <location>
        <begin position="1"/>
        <end position="92"/>
    </location>
</feature>
<dbReference type="RefSeq" id="WP_217334141.1">
    <property type="nucleotide sequence ID" value="NZ_JAHQZT010000005.1"/>
</dbReference>